<dbReference type="Proteomes" id="UP001529338">
    <property type="component" value="Unassembled WGS sequence"/>
</dbReference>
<dbReference type="CDD" id="cd02440">
    <property type="entry name" value="AdoMet_MTases"/>
    <property type="match status" value="1"/>
</dbReference>
<dbReference type="PANTHER" id="PTHR11579:SF18">
    <property type="entry name" value="PROTEIN-L-ISOASPARTATE O-METHYLTRANSFERASE"/>
    <property type="match status" value="1"/>
</dbReference>
<sequence length="200" mass="20698">MAGPAAPSPDPDADVARRVADAMRAVPRAAFLPREVRGHAGEDRALPLWHGQTGSQPSTVAAMLRLLDVPPGARVLDVGAGSGWTTALLAQLAGPTGAVLGLELDESLAAWGASNVAARGFEWAVVEPADPGALGRPTIGGWDRVLVSASADRMPEALVAQLADGGRLVVPVRTTMHLVVRRGTAVSVTTHGEYVFVPLR</sequence>
<name>A0ABT7SGM9_9CELL</name>
<dbReference type="InterPro" id="IPR029063">
    <property type="entry name" value="SAM-dependent_MTases_sf"/>
</dbReference>
<evidence type="ECO:0000313" key="4">
    <source>
        <dbReference type="EMBL" id="MDM7855333.1"/>
    </source>
</evidence>
<accession>A0ABT7SGM9</accession>
<protein>
    <recommendedName>
        <fullName evidence="2">Protein-L-isoaspartate O-methyltransferase</fullName>
    </recommendedName>
    <alternativeName>
        <fullName evidence="3">Protein L-isoaspartyl methyltransferase</fullName>
    </alternativeName>
</protein>
<reference evidence="4 5" key="1">
    <citation type="submission" date="2023-06" db="EMBL/GenBank/DDBJ databases">
        <title>Cellulomonas sp. MW4 Whole genome sequence.</title>
        <authorList>
            <person name="Park S."/>
        </authorList>
    </citation>
    <scope>NUCLEOTIDE SEQUENCE [LARGE SCALE GENOMIC DNA]</scope>
    <source>
        <strain evidence="4 5">MW4</strain>
    </source>
</reference>
<organism evidence="4 5">
    <name type="scientific">Cellulomonas alba</name>
    <dbReference type="NCBI Taxonomy" id="3053467"/>
    <lineage>
        <taxon>Bacteria</taxon>
        <taxon>Bacillati</taxon>
        <taxon>Actinomycetota</taxon>
        <taxon>Actinomycetes</taxon>
        <taxon>Micrococcales</taxon>
        <taxon>Cellulomonadaceae</taxon>
        <taxon>Cellulomonas</taxon>
    </lineage>
</organism>
<evidence type="ECO:0000256" key="1">
    <source>
        <dbReference type="ARBA" id="ARBA00005369"/>
    </source>
</evidence>
<dbReference type="SUPFAM" id="SSF53335">
    <property type="entry name" value="S-adenosyl-L-methionine-dependent methyltransferases"/>
    <property type="match status" value="1"/>
</dbReference>
<proteinExistence type="inferred from homology"/>
<dbReference type="InterPro" id="IPR000682">
    <property type="entry name" value="PCMT"/>
</dbReference>
<dbReference type="PANTHER" id="PTHR11579">
    <property type="entry name" value="PROTEIN-L-ISOASPARTATE O-METHYLTRANSFERASE"/>
    <property type="match status" value="1"/>
</dbReference>
<comment type="similarity">
    <text evidence="1">Belongs to the methyltransferase superfamily. L-isoaspartyl/D-aspartyl protein methyltransferase family.</text>
</comment>
<dbReference type="Gene3D" id="3.40.50.150">
    <property type="entry name" value="Vaccinia Virus protein VP39"/>
    <property type="match status" value="1"/>
</dbReference>
<keyword evidence="5" id="KW-1185">Reference proteome</keyword>
<dbReference type="EMBL" id="JAUCGQ010000001">
    <property type="protein sequence ID" value="MDM7855333.1"/>
    <property type="molecule type" value="Genomic_DNA"/>
</dbReference>
<evidence type="ECO:0000256" key="3">
    <source>
        <dbReference type="ARBA" id="ARBA00030757"/>
    </source>
</evidence>
<dbReference type="RefSeq" id="WP_289455142.1">
    <property type="nucleotide sequence ID" value="NZ_JAUCGQ010000001.1"/>
</dbReference>
<evidence type="ECO:0000256" key="2">
    <source>
        <dbReference type="ARBA" id="ARBA00013346"/>
    </source>
</evidence>
<comment type="caution">
    <text evidence="4">The sequence shown here is derived from an EMBL/GenBank/DDBJ whole genome shotgun (WGS) entry which is preliminary data.</text>
</comment>
<evidence type="ECO:0000313" key="5">
    <source>
        <dbReference type="Proteomes" id="UP001529338"/>
    </source>
</evidence>
<gene>
    <name evidence="4" type="ORF">QRT04_10370</name>
</gene>
<dbReference type="Pfam" id="PF01135">
    <property type="entry name" value="PCMT"/>
    <property type="match status" value="1"/>
</dbReference>